<sequence>MAVSPLTPQQQQAFRRGSAVGQLDLIWPEQHSKRALVNNRRRFNGFQGQGSLLLDMANSQSLTLKLNGHQLKILSATADSRLRALDISRYSRNGINQLELVDIQPVGATVRLVVPYPQLIDATPEAAGFSPTVLDELDALIEREVAQGFPGAVLLIAKDGKVIKHSAYGYANRYRQDGTELATPEPMQPDTVFDLASNTKMYATNYALMQLVSSGKLELNKPVQHYINEYQGDGREQRLVSDLLQHTAGYDPEVHFHQPDNKHGAMFYSLDRSRSMQLISTAVPFSRVRNVEAVYSDIDYMLLGLLIERISGMTQDAYLRQSLYQPMGLQDTGFNPLQHGVPLARIAATELDGNSRGGRVEFPADKRSVVRGYVHDEKARYAFDGVAGHAGLFSSARDTAQLAFMALTGGYGLTTVFNESTLAQFVSPSAINATMGLGWRTAVGTELDWHFGPYASRYAFGHTGWTGTATLIDPYYQLVVVLLTNKKHSPVLAEGENSYYFAGDRFETGMYGSIMSKIYQAMQ</sequence>
<keyword evidence="1" id="KW-0378">Hydrolase</keyword>
<dbReference type="EMBL" id="JALAAR010000008">
    <property type="protein sequence ID" value="MEH8017728.1"/>
    <property type="molecule type" value="Genomic_DNA"/>
</dbReference>
<evidence type="ECO:0000256" key="1">
    <source>
        <dbReference type="ARBA" id="ARBA00022801"/>
    </source>
</evidence>
<dbReference type="InterPro" id="IPR001466">
    <property type="entry name" value="Beta-lactam-related"/>
</dbReference>
<proteinExistence type="predicted"/>
<keyword evidence="4" id="KW-1185">Reference proteome</keyword>
<evidence type="ECO:0000313" key="3">
    <source>
        <dbReference type="EMBL" id="MEH8017728.1"/>
    </source>
</evidence>
<evidence type="ECO:0000313" key="4">
    <source>
        <dbReference type="Proteomes" id="UP001375382"/>
    </source>
</evidence>
<dbReference type="RefSeq" id="WP_335736139.1">
    <property type="nucleotide sequence ID" value="NZ_JALAAR010000008.1"/>
</dbReference>
<accession>A0ABU8C733</accession>
<dbReference type="Proteomes" id="UP001375382">
    <property type="component" value="Unassembled WGS sequence"/>
</dbReference>
<name>A0ABU8C733_9GAMM</name>
<protein>
    <submittedName>
        <fullName evidence="3">Penicillin binding protein PBP4B</fullName>
    </submittedName>
</protein>
<dbReference type="SUPFAM" id="SSF56601">
    <property type="entry name" value="beta-lactamase/transpeptidase-like"/>
    <property type="match status" value="1"/>
</dbReference>
<dbReference type="Pfam" id="PF00144">
    <property type="entry name" value="Beta-lactamase"/>
    <property type="match status" value="1"/>
</dbReference>
<feature type="domain" description="Beta-lactamase-related" evidence="2">
    <location>
        <begin position="137"/>
        <end position="497"/>
    </location>
</feature>
<organism evidence="3 4">
    <name type="scientific">Rheinheimera muenzenbergensis</name>
    <dbReference type="NCBI Taxonomy" id="1193628"/>
    <lineage>
        <taxon>Bacteria</taxon>
        <taxon>Pseudomonadati</taxon>
        <taxon>Pseudomonadota</taxon>
        <taxon>Gammaproteobacteria</taxon>
        <taxon>Chromatiales</taxon>
        <taxon>Chromatiaceae</taxon>
        <taxon>Rheinheimera</taxon>
    </lineage>
</organism>
<dbReference type="PANTHER" id="PTHR43283">
    <property type="entry name" value="BETA-LACTAMASE-RELATED"/>
    <property type="match status" value="1"/>
</dbReference>
<dbReference type="InterPro" id="IPR050789">
    <property type="entry name" value="Diverse_Enzym_Activities"/>
</dbReference>
<dbReference type="Gene3D" id="3.40.710.10">
    <property type="entry name" value="DD-peptidase/beta-lactamase superfamily"/>
    <property type="match status" value="1"/>
</dbReference>
<evidence type="ECO:0000259" key="2">
    <source>
        <dbReference type="Pfam" id="PF00144"/>
    </source>
</evidence>
<comment type="caution">
    <text evidence="3">The sequence shown here is derived from an EMBL/GenBank/DDBJ whole genome shotgun (WGS) entry which is preliminary data.</text>
</comment>
<dbReference type="PANTHER" id="PTHR43283:SF11">
    <property type="entry name" value="BETA-LACTAMASE-RELATED DOMAIN-CONTAINING PROTEIN"/>
    <property type="match status" value="1"/>
</dbReference>
<reference evidence="3 4" key="1">
    <citation type="journal article" date="2023" name="Ecotoxicol. Environ. Saf.">
        <title>Mercury remediation potential of mercury-resistant strain Rheinheimera metallidurans sp. nov. isolated from a municipal waste dumping site.</title>
        <authorList>
            <person name="Yadav V."/>
            <person name="Manjhi A."/>
            <person name="Vadakedath N."/>
        </authorList>
    </citation>
    <scope>NUCLEOTIDE SEQUENCE [LARGE SCALE GENOMIC DNA]</scope>
    <source>
        <strain evidence="3 4">E-49</strain>
    </source>
</reference>
<dbReference type="InterPro" id="IPR012338">
    <property type="entry name" value="Beta-lactam/transpept-like"/>
</dbReference>
<gene>
    <name evidence="3" type="primary">pbp4b</name>
    <name evidence="3" type="ORF">MN202_10815</name>
</gene>
<dbReference type="NCBIfam" id="NF002968">
    <property type="entry name" value="PRK03642.1"/>
    <property type="match status" value="1"/>
</dbReference>